<dbReference type="Proteomes" id="UP001598673">
    <property type="component" value="Unassembled WGS sequence"/>
</dbReference>
<evidence type="ECO:0000313" key="1">
    <source>
        <dbReference type="EMBL" id="MFD6796801.1"/>
    </source>
</evidence>
<reference evidence="1 2" key="1">
    <citation type="submission" date="2024-09" db="EMBL/GenBank/DDBJ databases">
        <title>The Natural Products Discovery Center: Release of the First 8490 Sequenced Strains for Exploring Actinobacteria Biosynthetic Diversity.</title>
        <authorList>
            <person name="Kalkreuter E."/>
            <person name="Kautsar S.A."/>
            <person name="Yang D."/>
            <person name="Bader C.D."/>
            <person name="Teijaro C.N."/>
            <person name="Fluegel L."/>
            <person name="Davis C.M."/>
            <person name="Simpson J.R."/>
            <person name="Lauterbach L."/>
            <person name="Steele A.D."/>
            <person name="Gui C."/>
            <person name="Meng S."/>
            <person name="Li G."/>
            <person name="Viehrig K."/>
            <person name="Ye F."/>
            <person name="Su P."/>
            <person name="Kiefer A.F."/>
            <person name="Nichols A."/>
            <person name="Cepeda A.J."/>
            <person name="Yan W."/>
            <person name="Fan B."/>
            <person name="Jiang Y."/>
            <person name="Adhikari A."/>
            <person name="Zheng C.-J."/>
            <person name="Schuster L."/>
            <person name="Cowan T.M."/>
            <person name="Smanski M.J."/>
            <person name="Chevrette M.G."/>
            <person name="De Carvalho L.P.S."/>
            <person name="Shen B."/>
        </authorList>
    </citation>
    <scope>NUCLEOTIDE SEQUENCE [LARGE SCALE GENOMIC DNA]</scope>
    <source>
        <strain evidence="1 2">NPDC060353</strain>
    </source>
</reference>
<name>A0ABW6GC81_9PSEU</name>
<proteinExistence type="predicted"/>
<accession>A0ABW6GC81</accession>
<organism evidence="1 2">
    <name type="scientific">Prauserella salsuginis</name>
    <dbReference type="NCBI Taxonomy" id="387889"/>
    <lineage>
        <taxon>Bacteria</taxon>
        <taxon>Bacillati</taxon>
        <taxon>Actinomycetota</taxon>
        <taxon>Actinomycetes</taxon>
        <taxon>Pseudonocardiales</taxon>
        <taxon>Pseudonocardiaceae</taxon>
        <taxon>Prauserella</taxon>
        <taxon>Prauserella salsuginis group</taxon>
    </lineage>
</organism>
<dbReference type="EMBL" id="JBHXCV010000033">
    <property type="protein sequence ID" value="MFD6796801.1"/>
    <property type="molecule type" value="Genomic_DNA"/>
</dbReference>
<protein>
    <recommendedName>
        <fullName evidence="3">PE family protein</fullName>
    </recommendedName>
</protein>
<gene>
    <name evidence="1" type="ORF">ACFWGY_26020</name>
</gene>
<evidence type="ECO:0000313" key="2">
    <source>
        <dbReference type="Proteomes" id="UP001598673"/>
    </source>
</evidence>
<dbReference type="RefSeq" id="WP_377541234.1">
    <property type="nucleotide sequence ID" value="NZ_JBHXCV010000033.1"/>
</dbReference>
<comment type="caution">
    <text evidence="1">The sequence shown here is derived from an EMBL/GenBank/DDBJ whole genome shotgun (WGS) entry which is preliminary data.</text>
</comment>
<sequence length="118" mass="12742">METKTPAQLADDAAEAIRALNHATMSTRPGWEFPADAYSVVGNLRELAQRLPQLLQQTEVFLQRLADGDHIRSDRGGNGAAEVNAALDGLDRAREDAVTMEAALDTVHSALSPLAYQD</sequence>
<evidence type="ECO:0008006" key="3">
    <source>
        <dbReference type="Google" id="ProtNLM"/>
    </source>
</evidence>
<keyword evidence="2" id="KW-1185">Reference proteome</keyword>